<evidence type="ECO:0000256" key="9">
    <source>
        <dbReference type="SAM" id="SignalP"/>
    </source>
</evidence>
<keyword evidence="12" id="KW-1185">Reference proteome</keyword>
<feature type="transmembrane region" description="Helical" evidence="8">
    <location>
        <begin position="256"/>
        <end position="277"/>
    </location>
</feature>
<dbReference type="PANTHER" id="PTHR43029:SF10">
    <property type="entry name" value="AMMONIUM TRANSPORTER MEP2"/>
    <property type="match status" value="1"/>
</dbReference>
<sequence length="434" mass="45443">MNEINTWKRNGWLLGAFLLGAGSLSAQEASPSLNSGDTAWMITATVLVLFMTLPGLALFYGGLVRSKNVLSVLMQCFSVACLASLVWVAVGYSLAFSGGNDWIGNLDKAFLKGVGVDSLSGEIPESVFIMFQMTFAIITPGLIVGALVERMKFSAVLLFSALWLIVVYAPAVHWVWASEGLMFKWGAFDLAGGIVVHATAGVSALVLAKMLGTRTGFPNKLQPPHNPGMVMIGASMLWVGWFGFNAGSQLAANGSAGMTMLVTHLSAATASLTWAVVERLKTGKSGLVGVVTGMVAGMATITPASGHVGPMGAILLGFLAGVICYFMCGLIRNGLKIDDSLDVFAVHGVGGILGTLLVAFLGHESLGGVGGDFNMLAQFGVQVKSLAITIVWSLVATVAIVFIVKKVTGLRVSDEAEQNGLDFEEHGEAAYTLD</sequence>
<evidence type="ECO:0000259" key="10">
    <source>
        <dbReference type="Pfam" id="PF00909"/>
    </source>
</evidence>
<feature type="signal peptide" evidence="9">
    <location>
        <begin position="1"/>
        <end position="28"/>
    </location>
</feature>
<dbReference type="Gene3D" id="1.10.3430.10">
    <property type="entry name" value="Ammonium transporter AmtB like domains"/>
    <property type="match status" value="1"/>
</dbReference>
<feature type="transmembrane region" description="Helical" evidence="8">
    <location>
        <begin position="286"/>
        <end position="305"/>
    </location>
</feature>
<keyword evidence="4 8" id="KW-0812">Transmembrane</keyword>
<organism evidence="11 12">
    <name type="scientific">Roseibacillus persicicus</name>
    <dbReference type="NCBI Taxonomy" id="454148"/>
    <lineage>
        <taxon>Bacteria</taxon>
        <taxon>Pseudomonadati</taxon>
        <taxon>Verrucomicrobiota</taxon>
        <taxon>Verrucomicrobiia</taxon>
        <taxon>Verrucomicrobiales</taxon>
        <taxon>Verrucomicrobiaceae</taxon>
        <taxon>Roseibacillus</taxon>
    </lineage>
</organism>
<feature type="transmembrane region" description="Helical" evidence="8">
    <location>
        <begin position="72"/>
        <end position="95"/>
    </location>
</feature>
<feature type="transmembrane region" description="Helical" evidence="8">
    <location>
        <begin position="343"/>
        <end position="363"/>
    </location>
</feature>
<feature type="transmembrane region" description="Helical" evidence="8">
    <location>
        <begin position="39"/>
        <end position="60"/>
    </location>
</feature>
<keyword evidence="9" id="KW-0732">Signal</keyword>
<evidence type="ECO:0000256" key="5">
    <source>
        <dbReference type="ARBA" id="ARBA00022989"/>
    </source>
</evidence>
<dbReference type="Proteomes" id="UP000644507">
    <property type="component" value="Unassembled WGS sequence"/>
</dbReference>
<dbReference type="InterPro" id="IPR029020">
    <property type="entry name" value="Ammonium/urea_transptr"/>
</dbReference>
<feature type="transmembrane region" description="Helical" evidence="8">
    <location>
        <begin position="188"/>
        <end position="208"/>
    </location>
</feature>
<feature type="transmembrane region" description="Helical" evidence="8">
    <location>
        <begin position="311"/>
        <end position="331"/>
    </location>
</feature>
<dbReference type="NCBIfam" id="TIGR00836">
    <property type="entry name" value="amt"/>
    <property type="match status" value="1"/>
</dbReference>
<keyword evidence="6 8" id="KW-0472">Membrane</keyword>
<dbReference type="InterPro" id="IPR001905">
    <property type="entry name" value="Ammonium_transpt"/>
</dbReference>
<reference evidence="11" key="1">
    <citation type="journal article" date="2014" name="Int. J. Syst. Evol. Microbiol.">
        <title>Complete genome sequence of Corynebacterium casei LMG S-19264T (=DSM 44701T), isolated from a smear-ripened cheese.</title>
        <authorList>
            <consortium name="US DOE Joint Genome Institute (JGI-PGF)"/>
            <person name="Walter F."/>
            <person name="Albersmeier A."/>
            <person name="Kalinowski J."/>
            <person name="Ruckert C."/>
        </authorList>
    </citation>
    <scope>NUCLEOTIDE SEQUENCE</scope>
    <source>
        <strain evidence="11">KCTC 12988</strain>
    </source>
</reference>
<dbReference type="GO" id="GO:0008519">
    <property type="term" value="F:ammonium channel activity"/>
    <property type="evidence" value="ECO:0007669"/>
    <property type="project" value="InterPro"/>
</dbReference>
<accession>A0A918TVL5</accession>
<evidence type="ECO:0000256" key="8">
    <source>
        <dbReference type="RuleBase" id="RU362002"/>
    </source>
</evidence>
<dbReference type="RefSeq" id="WP_189572792.1">
    <property type="nucleotide sequence ID" value="NZ_BMXI01000017.1"/>
</dbReference>
<comment type="subcellular location">
    <subcellularLocation>
        <location evidence="8">Cell membrane</location>
        <topology evidence="8">Multi-pass membrane protein</topology>
    </subcellularLocation>
    <subcellularLocation>
        <location evidence="1">Membrane</location>
        <topology evidence="1">Multi-pass membrane protein</topology>
    </subcellularLocation>
</comment>
<evidence type="ECO:0000256" key="7">
    <source>
        <dbReference type="ARBA" id="ARBA00023177"/>
    </source>
</evidence>
<proteinExistence type="inferred from homology"/>
<evidence type="ECO:0000256" key="1">
    <source>
        <dbReference type="ARBA" id="ARBA00004141"/>
    </source>
</evidence>
<keyword evidence="7 8" id="KW-0924">Ammonia transport</keyword>
<evidence type="ECO:0000256" key="6">
    <source>
        <dbReference type="ARBA" id="ARBA00023136"/>
    </source>
</evidence>
<keyword evidence="5 8" id="KW-1133">Transmembrane helix</keyword>
<evidence type="ECO:0000256" key="4">
    <source>
        <dbReference type="ARBA" id="ARBA00022692"/>
    </source>
</evidence>
<feature type="domain" description="Ammonium transporter AmtB-like" evidence="10">
    <location>
        <begin position="39"/>
        <end position="431"/>
    </location>
</feature>
<dbReference type="GO" id="GO:0005886">
    <property type="term" value="C:plasma membrane"/>
    <property type="evidence" value="ECO:0007669"/>
    <property type="project" value="UniProtKB-SubCell"/>
</dbReference>
<feature type="transmembrane region" description="Helical" evidence="8">
    <location>
        <begin position="155"/>
        <end position="176"/>
    </location>
</feature>
<protein>
    <recommendedName>
        <fullName evidence="8">Ammonium transporter</fullName>
    </recommendedName>
</protein>
<dbReference type="InterPro" id="IPR024041">
    <property type="entry name" value="NH4_transpt_AmtB-like_dom"/>
</dbReference>
<name>A0A918TVL5_9BACT</name>
<dbReference type="PANTHER" id="PTHR43029">
    <property type="entry name" value="AMMONIUM TRANSPORTER MEP2"/>
    <property type="match status" value="1"/>
</dbReference>
<evidence type="ECO:0000256" key="3">
    <source>
        <dbReference type="ARBA" id="ARBA00022448"/>
    </source>
</evidence>
<feature type="transmembrane region" description="Helical" evidence="8">
    <location>
        <begin position="228"/>
        <end position="244"/>
    </location>
</feature>
<dbReference type="EMBL" id="BMXI01000017">
    <property type="protein sequence ID" value="GHC63836.1"/>
    <property type="molecule type" value="Genomic_DNA"/>
</dbReference>
<gene>
    <name evidence="11" type="primary">amtB</name>
    <name evidence="11" type="ORF">GCM10007100_34270</name>
</gene>
<dbReference type="SUPFAM" id="SSF111352">
    <property type="entry name" value="Ammonium transporter"/>
    <property type="match status" value="1"/>
</dbReference>
<comment type="similarity">
    <text evidence="2 8">Belongs to the ammonia transporter channel (TC 1.A.11.2) family.</text>
</comment>
<evidence type="ECO:0000256" key="2">
    <source>
        <dbReference type="ARBA" id="ARBA00005887"/>
    </source>
</evidence>
<comment type="caution">
    <text evidence="11">The sequence shown here is derived from an EMBL/GenBank/DDBJ whole genome shotgun (WGS) entry which is preliminary data.</text>
</comment>
<evidence type="ECO:0000313" key="12">
    <source>
        <dbReference type="Proteomes" id="UP000644507"/>
    </source>
</evidence>
<reference evidence="11" key="2">
    <citation type="submission" date="2020-09" db="EMBL/GenBank/DDBJ databases">
        <authorList>
            <person name="Sun Q."/>
            <person name="Kim S."/>
        </authorList>
    </citation>
    <scope>NUCLEOTIDE SEQUENCE</scope>
    <source>
        <strain evidence="11">KCTC 12988</strain>
    </source>
</reference>
<dbReference type="Pfam" id="PF00909">
    <property type="entry name" value="Ammonium_transp"/>
    <property type="match status" value="1"/>
</dbReference>
<feature type="transmembrane region" description="Helical" evidence="8">
    <location>
        <begin position="383"/>
        <end position="404"/>
    </location>
</feature>
<feature type="transmembrane region" description="Helical" evidence="8">
    <location>
        <begin position="127"/>
        <end position="148"/>
    </location>
</feature>
<dbReference type="AlphaFoldDB" id="A0A918TVL5"/>
<evidence type="ECO:0000313" key="11">
    <source>
        <dbReference type="EMBL" id="GHC63836.1"/>
    </source>
</evidence>
<keyword evidence="3 8" id="KW-0813">Transport</keyword>
<feature type="chain" id="PRO_5037231574" description="Ammonium transporter" evidence="9">
    <location>
        <begin position="29"/>
        <end position="434"/>
    </location>
</feature>